<evidence type="ECO:0000256" key="1">
    <source>
        <dbReference type="SAM" id="Phobius"/>
    </source>
</evidence>
<dbReference type="InterPro" id="IPR029058">
    <property type="entry name" value="AB_hydrolase_fold"/>
</dbReference>
<proteinExistence type="predicted"/>
<dbReference type="STRING" id="1291743.LOSG293_160140"/>
<keyword evidence="1" id="KW-0812">Transmembrane</keyword>
<dbReference type="GO" id="GO:0008236">
    <property type="term" value="F:serine-type peptidase activity"/>
    <property type="evidence" value="ECO:0007669"/>
    <property type="project" value="InterPro"/>
</dbReference>
<keyword evidence="4" id="KW-1185">Reference proteome</keyword>
<dbReference type="RefSeq" id="WP_034527904.1">
    <property type="nucleotide sequence ID" value="NZ_BBJM01000016.1"/>
</dbReference>
<comment type="caution">
    <text evidence="3">The sequence shown here is derived from an EMBL/GenBank/DDBJ whole genome shotgun (WGS) entry which is preliminary data.</text>
</comment>
<dbReference type="Proteomes" id="UP000028700">
    <property type="component" value="Unassembled WGS sequence"/>
</dbReference>
<organism evidence="3 4">
    <name type="scientific">Secundilactobacillus oryzae JCM 18671</name>
    <dbReference type="NCBI Taxonomy" id="1291743"/>
    <lineage>
        <taxon>Bacteria</taxon>
        <taxon>Bacillati</taxon>
        <taxon>Bacillota</taxon>
        <taxon>Bacilli</taxon>
        <taxon>Lactobacillales</taxon>
        <taxon>Lactobacillaceae</taxon>
        <taxon>Secundilactobacillus</taxon>
    </lineage>
</organism>
<dbReference type="SUPFAM" id="SSF53474">
    <property type="entry name" value="alpha/beta-Hydrolases"/>
    <property type="match status" value="1"/>
</dbReference>
<reference evidence="3" key="1">
    <citation type="journal article" date="2014" name="Genome Announc.">
        <title>Draft Genome Sequence of Lactobacillus oryzae Strain SG293T.</title>
        <authorList>
            <person name="Tanizawa Y."/>
            <person name="Fujisawa T."/>
            <person name="Mochizuki T."/>
            <person name="Kaminuma E."/>
            <person name="Nakamura Y."/>
            <person name="Tohno M."/>
        </authorList>
    </citation>
    <scope>NUCLEOTIDE SEQUENCE [LARGE SCALE GENOMIC DNA]</scope>
    <source>
        <strain evidence="3">SG293</strain>
    </source>
</reference>
<dbReference type="OrthoDB" id="9776685at2"/>
<gene>
    <name evidence="3" type="ORF">LOSG293_160140</name>
</gene>
<dbReference type="Pfam" id="PF00326">
    <property type="entry name" value="Peptidase_S9"/>
    <property type="match status" value="1"/>
</dbReference>
<sequence>MKKRTKIIWITVIALVIVLTGGIFVAGMYFYHMAVVPGHKDFLSNQTKISKQDPLYHQKKWYQDVKKQQWHEVSATDHLKLNANYVAADKATNKTIVIAHGFGADGSRMGAYAGMFHDMGYNILVPDDRGAGSSEGNYIGYGWPDRLDYVKWINQVIKRNGQNSEIVMFGVSMGGATTMMVSGEKTPSQVKAFIEDCGYTSVYDEISYQAKQMYNLPAWPLVPTVSAITKVRAGYGFKEASALKQVKKNQKPMLFIHGDKDDFVPTRMVYPLYKADKGPKELAIFKGAGHAKSYASDPSRYESVTHKFLEKYFN</sequence>
<keyword evidence="1" id="KW-0472">Membrane</keyword>
<evidence type="ECO:0000313" key="3">
    <source>
        <dbReference type="EMBL" id="GAK47971.1"/>
    </source>
</evidence>
<name>A0A081BIV3_9LACO</name>
<dbReference type="InterPro" id="IPR001375">
    <property type="entry name" value="Peptidase_S9_cat"/>
</dbReference>
<protein>
    <submittedName>
        <fullName evidence="3">Alpha/beta hydrolase</fullName>
    </submittedName>
</protein>
<dbReference type="PANTHER" id="PTHR43358">
    <property type="entry name" value="ALPHA/BETA-HYDROLASE"/>
    <property type="match status" value="1"/>
</dbReference>
<feature type="transmembrane region" description="Helical" evidence="1">
    <location>
        <begin position="7"/>
        <end position="31"/>
    </location>
</feature>
<dbReference type="AlphaFoldDB" id="A0A081BIV3"/>
<feature type="domain" description="Peptidase S9 prolyl oligopeptidase catalytic" evidence="2">
    <location>
        <begin position="115"/>
        <end position="313"/>
    </location>
</feature>
<dbReference type="GO" id="GO:0006508">
    <property type="term" value="P:proteolysis"/>
    <property type="evidence" value="ECO:0007669"/>
    <property type="project" value="InterPro"/>
</dbReference>
<evidence type="ECO:0000313" key="4">
    <source>
        <dbReference type="Proteomes" id="UP000028700"/>
    </source>
</evidence>
<dbReference type="PANTHER" id="PTHR43358:SF4">
    <property type="entry name" value="ALPHA_BETA HYDROLASE FOLD-1 DOMAIN-CONTAINING PROTEIN"/>
    <property type="match status" value="1"/>
</dbReference>
<keyword evidence="1" id="KW-1133">Transmembrane helix</keyword>
<dbReference type="eggNOG" id="COG1073">
    <property type="taxonomic scope" value="Bacteria"/>
</dbReference>
<accession>A0A081BIV3</accession>
<evidence type="ECO:0000259" key="2">
    <source>
        <dbReference type="Pfam" id="PF00326"/>
    </source>
</evidence>
<keyword evidence="3" id="KW-0378">Hydrolase</keyword>
<dbReference type="Gene3D" id="3.40.50.1820">
    <property type="entry name" value="alpha/beta hydrolase"/>
    <property type="match status" value="1"/>
</dbReference>
<dbReference type="EMBL" id="BBJM01000016">
    <property type="protein sequence ID" value="GAK47971.1"/>
    <property type="molecule type" value="Genomic_DNA"/>
</dbReference>
<dbReference type="InterPro" id="IPR052920">
    <property type="entry name" value="DNA-binding_regulatory"/>
</dbReference>